<dbReference type="InterPro" id="IPR027304">
    <property type="entry name" value="Trigger_fact/SurA_dom_sf"/>
</dbReference>
<evidence type="ECO:0000256" key="1">
    <source>
        <dbReference type="SAM" id="MobiDB-lite"/>
    </source>
</evidence>
<dbReference type="PANTHER" id="PTHR47245:SF2">
    <property type="entry name" value="PEPTIDYL-PROLYL CIS-TRANS ISOMERASE HP_0175-RELATED"/>
    <property type="match status" value="1"/>
</dbReference>
<dbReference type="PANTHER" id="PTHR47245">
    <property type="entry name" value="PEPTIDYLPROLYL ISOMERASE"/>
    <property type="match status" value="1"/>
</dbReference>
<feature type="signal peptide" evidence="2">
    <location>
        <begin position="1"/>
        <end position="19"/>
    </location>
</feature>
<comment type="caution">
    <text evidence="3">The sequence shown here is derived from an EMBL/GenBank/DDBJ whole genome shotgun (WGS) entry which is preliminary data.</text>
</comment>
<keyword evidence="4" id="KW-1185">Reference proteome</keyword>
<dbReference type="EMBL" id="BGZO01000004">
    <property type="protein sequence ID" value="GBR75603.1"/>
    <property type="molecule type" value="Genomic_DNA"/>
</dbReference>
<reference evidence="3 4" key="1">
    <citation type="journal article" date="2019" name="ISME J.">
        <title>Genome analyses of uncultured TG2/ZB3 bacteria in 'Margulisbacteria' specifically attached to ectosymbiotic spirochetes of protists in the termite gut.</title>
        <authorList>
            <person name="Utami Y.D."/>
            <person name="Kuwahara H."/>
            <person name="Igai K."/>
            <person name="Murakami T."/>
            <person name="Sugaya K."/>
            <person name="Morikawa T."/>
            <person name="Nagura Y."/>
            <person name="Yuki M."/>
            <person name="Deevong P."/>
            <person name="Inoue T."/>
            <person name="Kihara K."/>
            <person name="Lo N."/>
            <person name="Yamada A."/>
            <person name="Ohkuma M."/>
            <person name="Hongoh Y."/>
        </authorList>
    </citation>
    <scope>NUCLEOTIDE SEQUENCE [LARGE SCALE GENOMIC DNA]</scope>
    <source>
        <strain evidence="3">NkOx7-02</strain>
    </source>
</reference>
<dbReference type="Proteomes" id="UP000275925">
    <property type="component" value="Unassembled WGS sequence"/>
</dbReference>
<evidence type="ECO:0000313" key="3">
    <source>
        <dbReference type="EMBL" id="GBR75603.1"/>
    </source>
</evidence>
<feature type="chain" id="PRO_5017293022" description="SurA N-terminal domain-containing protein" evidence="2">
    <location>
        <begin position="20"/>
        <end position="236"/>
    </location>
</feature>
<accession>A0A388TG43</accession>
<dbReference type="InterPro" id="IPR050245">
    <property type="entry name" value="PrsA_foldase"/>
</dbReference>
<name>A0A388TG43_9BACT</name>
<gene>
    <name evidence="3" type="ORF">NO2_0261</name>
</gene>
<evidence type="ECO:0000256" key="2">
    <source>
        <dbReference type="SAM" id="SignalP"/>
    </source>
</evidence>
<proteinExistence type="predicted"/>
<feature type="region of interest" description="Disordered" evidence="1">
    <location>
        <begin position="215"/>
        <end position="236"/>
    </location>
</feature>
<keyword evidence="2" id="KW-0732">Signal</keyword>
<dbReference type="Gene3D" id="1.10.4030.10">
    <property type="entry name" value="Porin chaperone SurA, peptide-binding domain"/>
    <property type="match status" value="1"/>
</dbReference>
<evidence type="ECO:0008006" key="5">
    <source>
        <dbReference type="Google" id="ProtNLM"/>
    </source>
</evidence>
<dbReference type="AlphaFoldDB" id="A0A388TG43"/>
<sequence>MRKLAFLFCLVFLCRSVSSAVPYAAKVNGAIIPLDTFETALIVAKNTLTAQNSLDPESAEGRFILATTQRSILDDMINQELIHQQAEKMNIQVTTADVTEEIARLRSGFPSQELFEETLAQEHINSEELAAGVRARLVSEKIKKLLARKSAVSDKELSGFLKNNQELFPEEQGDSDEARKYLIRKKENEIFDRWFAKIRSAAKIEINPDLLAGDDLVAPPGDDQPLPDKTISNGRV</sequence>
<organism evidence="3 4">
    <name type="scientific">Candidatus Termititenax persephonae</name>
    <dbReference type="NCBI Taxonomy" id="2218525"/>
    <lineage>
        <taxon>Bacteria</taxon>
        <taxon>Bacillati</taxon>
        <taxon>Candidatus Margulisiibacteriota</taxon>
        <taxon>Candidatus Termititenacia</taxon>
        <taxon>Candidatus Termititenacales</taxon>
        <taxon>Candidatus Termititenacaceae</taxon>
        <taxon>Candidatus Termititenax</taxon>
    </lineage>
</organism>
<dbReference type="SUPFAM" id="SSF109998">
    <property type="entry name" value="Triger factor/SurA peptide-binding domain-like"/>
    <property type="match status" value="1"/>
</dbReference>
<protein>
    <recommendedName>
        <fullName evidence="5">SurA N-terminal domain-containing protein</fullName>
    </recommendedName>
</protein>
<dbReference type="Pfam" id="PF13624">
    <property type="entry name" value="SurA_N_3"/>
    <property type="match status" value="1"/>
</dbReference>
<evidence type="ECO:0000313" key="4">
    <source>
        <dbReference type="Proteomes" id="UP000275925"/>
    </source>
</evidence>